<dbReference type="Proteomes" id="UP000190848">
    <property type="component" value="Chromosome"/>
</dbReference>
<dbReference type="KEGG" id="een:BBD30_09985"/>
<dbReference type="PANTHER" id="PTHR45947:SF15">
    <property type="entry name" value="TEICHURONIC ACID BIOSYNTHESIS GLYCOSYLTRANSFERASE TUAC-RELATED"/>
    <property type="match status" value="1"/>
</dbReference>
<dbReference type="InterPro" id="IPR050194">
    <property type="entry name" value="Glycosyltransferase_grp1"/>
</dbReference>
<organism evidence="2 3">
    <name type="scientific">Elizabethkingia anophelis</name>
    <dbReference type="NCBI Taxonomy" id="1117645"/>
    <lineage>
        <taxon>Bacteria</taxon>
        <taxon>Pseudomonadati</taxon>
        <taxon>Bacteroidota</taxon>
        <taxon>Flavobacteriia</taxon>
        <taxon>Flavobacteriales</taxon>
        <taxon>Weeksellaceae</taxon>
        <taxon>Elizabethkingia</taxon>
    </lineage>
</organism>
<dbReference type="GO" id="GO:0016757">
    <property type="term" value="F:glycosyltransferase activity"/>
    <property type="evidence" value="ECO:0007669"/>
    <property type="project" value="InterPro"/>
</dbReference>
<gene>
    <name evidence="2" type="ORF">BBD32_04285</name>
</gene>
<sequence length="362" mass="40943">MKVLHIVTRIDSGGISSFLYNYYKYTDKQKVSFDIVAIGTGVKQGYHDQFESLGVNIYYMPDNIFKRVKFLAKLIRKNKYDIVHSHIELQSAVYLTVAAICGTKVRISHAHLSRANLGFKNKLLRGLMNTVVTKRVGASDLSLNAVFGEKNGKLGIVINNAVEVKKFSFNSETRKQYRDELGLNNKLVLGFVGRLSYQKNIFFLTKVFAESAKLNPNVILLVVGDGELRKQMEENLHENNVLDKTLFLNIREDVDALMMAMDIMLLPSFYEGLPLVLVEAQCAALKCIVSDEVTKLISITDYIVYKGIGDNDVANWVNTIEEIGNNYTRECVDSLITEHNFNIEVEANKLMNFYNGQIISLK</sequence>
<dbReference type="Gene3D" id="3.40.50.2000">
    <property type="entry name" value="Glycogen Phosphorylase B"/>
    <property type="match status" value="2"/>
</dbReference>
<proteinExistence type="predicted"/>
<evidence type="ECO:0000259" key="1">
    <source>
        <dbReference type="Pfam" id="PF00534"/>
    </source>
</evidence>
<accession>A0AAU8UV24</accession>
<feature type="domain" description="Glycosyl transferase family 1" evidence="1">
    <location>
        <begin position="174"/>
        <end position="293"/>
    </location>
</feature>
<dbReference type="PANTHER" id="PTHR45947">
    <property type="entry name" value="SULFOQUINOVOSYL TRANSFERASE SQD2"/>
    <property type="match status" value="1"/>
</dbReference>
<dbReference type="InterPro" id="IPR001296">
    <property type="entry name" value="Glyco_trans_1"/>
</dbReference>
<dbReference type="AlphaFoldDB" id="A0AAU8UV24"/>
<protein>
    <submittedName>
        <fullName evidence="2">Capsular biosynthesis protein</fullName>
    </submittedName>
</protein>
<dbReference type="SUPFAM" id="SSF53756">
    <property type="entry name" value="UDP-Glycosyltransferase/glycogen phosphorylase"/>
    <property type="match status" value="1"/>
</dbReference>
<name>A0AAU8UV24_9FLAO</name>
<evidence type="ECO:0000313" key="2">
    <source>
        <dbReference type="EMBL" id="AQX00737.1"/>
    </source>
</evidence>
<dbReference type="Pfam" id="PF00534">
    <property type="entry name" value="Glycos_transf_1"/>
    <property type="match status" value="1"/>
</dbReference>
<evidence type="ECO:0000313" key="3">
    <source>
        <dbReference type="Proteomes" id="UP000190848"/>
    </source>
</evidence>
<dbReference type="EMBL" id="CP016374">
    <property type="protein sequence ID" value="AQX00737.1"/>
    <property type="molecule type" value="Genomic_DNA"/>
</dbReference>
<dbReference type="RefSeq" id="WP_078395489.1">
    <property type="nucleotide sequence ID" value="NZ_CP016372.1"/>
</dbReference>
<reference evidence="2 3" key="1">
    <citation type="submission" date="2016-07" db="EMBL/GenBank/DDBJ databases">
        <title>Revisiting the taxonomy of the Elizabethkingia Genus using Whole-Genome Sequencing, Optical Mapping, and MALDI-TOF, along with proposal of three novel Elizabethkingia species: Elizabethkingia bruuniana sp. nov., Elizabethkingia ursingii sp. nov., and Elizabethkingia occulta sp. nov.</title>
        <authorList>
            <person name="Nicholson A.C."/>
        </authorList>
    </citation>
    <scope>NUCLEOTIDE SEQUENCE [LARGE SCALE GENOMIC DNA]</scope>
    <source>
        <strain evidence="2 3">F3201</strain>
    </source>
</reference>